<dbReference type="PRINTS" id="PR00455">
    <property type="entry name" value="HTHTETR"/>
</dbReference>
<dbReference type="InterPro" id="IPR036271">
    <property type="entry name" value="Tet_transcr_reg_TetR-rel_C_sf"/>
</dbReference>
<dbReference type="eggNOG" id="COG1309">
    <property type="taxonomic scope" value="Bacteria"/>
</dbReference>
<evidence type="ECO:0000313" key="7">
    <source>
        <dbReference type="Proteomes" id="UP000029409"/>
    </source>
</evidence>
<name>A0A089HM84_PAEDU</name>
<evidence type="ECO:0000256" key="2">
    <source>
        <dbReference type="ARBA" id="ARBA00023125"/>
    </source>
</evidence>
<dbReference type="Proteomes" id="UP000029409">
    <property type="component" value="Chromosome"/>
</dbReference>
<dbReference type="KEGG" id="pdu:PDUR_14995"/>
<dbReference type="InterPro" id="IPR009057">
    <property type="entry name" value="Homeodomain-like_sf"/>
</dbReference>
<sequence length="194" mass="22099">MARPREFDEETVLDKAMELFWSKGFEKTSIQDLCEHTGVHRGSLYETFGDKNDLFLAALDRFRHHSAGKLFAVLEEPGNPKDQLAAFFERLIERSMDNTKERRGCLIANTAVELAPFDPKVASRVEASLLDMENRFYSFLLRAQKEGGLKGKRNLRELSRFLVCVKQGVHIVAKTTTDPKTLQDVYKVALSAIF</sequence>
<reference evidence="6 7" key="1">
    <citation type="submission" date="2014-08" db="EMBL/GenBank/DDBJ databases">
        <title>Comparative genomics of the Paenibacillus odorifer group.</title>
        <authorList>
            <person name="den Bakker H.C."/>
            <person name="Tsai Y.-C."/>
            <person name="Martin N."/>
            <person name="Korlach J."/>
            <person name="Wiedmann M."/>
        </authorList>
    </citation>
    <scope>NUCLEOTIDE SEQUENCE [LARGE SCALE GENOMIC DNA]</scope>
    <source>
        <strain evidence="6 7">DSM 1735</strain>
    </source>
</reference>
<evidence type="ECO:0000256" key="4">
    <source>
        <dbReference type="PROSITE-ProRule" id="PRU00335"/>
    </source>
</evidence>
<dbReference type="GO" id="GO:0003677">
    <property type="term" value="F:DNA binding"/>
    <property type="evidence" value="ECO:0007669"/>
    <property type="project" value="UniProtKB-UniRule"/>
</dbReference>
<feature type="domain" description="HTH tetR-type" evidence="5">
    <location>
        <begin position="6"/>
        <end position="66"/>
    </location>
</feature>
<dbReference type="EMBL" id="CP009288">
    <property type="protein sequence ID" value="AIQ13076.1"/>
    <property type="molecule type" value="Genomic_DNA"/>
</dbReference>
<protein>
    <recommendedName>
        <fullName evidence="5">HTH tetR-type domain-containing protein</fullName>
    </recommendedName>
</protein>
<proteinExistence type="predicted"/>
<dbReference type="SUPFAM" id="SSF46689">
    <property type="entry name" value="Homeodomain-like"/>
    <property type="match status" value="1"/>
</dbReference>
<evidence type="ECO:0000313" key="6">
    <source>
        <dbReference type="EMBL" id="AIQ13076.1"/>
    </source>
</evidence>
<dbReference type="STRING" id="44251.PDUR_14995"/>
<keyword evidence="1" id="KW-0805">Transcription regulation</keyword>
<feature type="DNA-binding region" description="H-T-H motif" evidence="4">
    <location>
        <begin position="29"/>
        <end position="48"/>
    </location>
</feature>
<dbReference type="InterPro" id="IPR001647">
    <property type="entry name" value="HTH_TetR"/>
</dbReference>
<accession>A0A089HM84</accession>
<dbReference type="Pfam" id="PF16925">
    <property type="entry name" value="TetR_C_13"/>
    <property type="match status" value="1"/>
</dbReference>
<dbReference type="InterPro" id="IPR011075">
    <property type="entry name" value="TetR_C"/>
</dbReference>
<keyword evidence="2 4" id="KW-0238">DNA-binding</keyword>
<dbReference type="AlphaFoldDB" id="A0A089HM84"/>
<dbReference type="PANTHER" id="PTHR47506:SF1">
    <property type="entry name" value="HTH-TYPE TRANSCRIPTIONAL REGULATOR YJDC"/>
    <property type="match status" value="1"/>
</dbReference>
<dbReference type="PROSITE" id="PS50977">
    <property type="entry name" value="HTH_TETR_2"/>
    <property type="match status" value="1"/>
</dbReference>
<evidence type="ECO:0000256" key="3">
    <source>
        <dbReference type="ARBA" id="ARBA00023163"/>
    </source>
</evidence>
<dbReference type="Gene3D" id="1.10.357.10">
    <property type="entry name" value="Tetracycline Repressor, domain 2"/>
    <property type="match status" value="1"/>
</dbReference>
<gene>
    <name evidence="6" type="ORF">PDUR_14995</name>
</gene>
<dbReference type="SUPFAM" id="SSF48498">
    <property type="entry name" value="Tetracyclin repressor-like, C-terminal domain"/>
    <property type="match status" value="1"/>
</dbReference>
<keyword evidence="3" id="KW-0804">Transcription</keyword>
<organism evidence="6 7">
    <name type="scientific">Paenibacillus durus</name>
    <name type="common">Paenibacillus azotofixans</name>
    <dbReference type="NCBI Taxonomy" id="44251"/>
    <lineage>
        <taxon>Bacteria</taxon>
        <taxon>Bacillati</taxon>
        <taxon>Bacillota</taxon>
        <taxon>Bacilli</taxon>
        <taxon>Bacillales</taxon>
        <taxon>Paenibacillaceae</taxon>
        <taxon>Paenibacillus</taxon>
    </lineage>
</organism>
<evidence type="ECO:0000256" key="1">
    <source>
        <dbReference type="ARBA" id="ARBA00023015"/>
    </source>
</evidence>
<dbReference type="PANTHER" id="PTHR47506">
    <property type="entry name" value="TRANSCRIPTIONAL REGULATORY PROTEIN"/>
    <property type="match status" value="1"/>
</dbReference>
<dbReference type="Gene3D" id="1.10.10.60">
    <property type="entry name" value="Homeodomain-like"/>
    <property type="match status" value="1"/>
</dbReference>
<keyword evidence="7" id="KW-1185">Reference proteome</keyword>
<evidence type="ECO:0000259" key="5">
    <source>
        <dbReference type="PROSITE" id="PS50977"/>
    </source>
</evidence>
<dbReference type="Pfam" id="PF00440">
    <property type="entry name" value="TetR_N"/>
    <property type="match status" value="1"/>
</dbReference>